<sequence>MRRKKSGASPKQLSLEEWENLCKRCGLCCFEKWVEEDGTIRPTDIPCRFLDIVTRECKVYHKRFEVDEGCVKLTPDVVETVQWLPPDCAYVKRIHGHR</sequence>
<proteinExistence type="predicted"/>
<dbReference type="InterPro" id="IPR005358">
    <property type="entry name" value="Puta_zinc/iron-chelating_dom"/>
</dbReference>
<protein>
    <recommendedName>
        <fullName evidence="3">YcgN family cysteine cluster protein</fullName>
    </recommendedName>
</protein>
<evidence type="ECO:0008006" key="3">
    <source>
        <dbReference type="Google" id="ProtNLM"/>
    </source>
</evidence>
<dbReference type="Proteomes" id="UP000317155">
    <property type="component" value="Unassembled WGS sequence"/>
</dbReference>
<dbReference type="PANTHER" id="PTHR37421">
    <property type="entry name" value="UPF0260 PROTEIN YCGN"/>
    <property type="match status" value="1"/>
</dbReference>
<evidence type="ECO:0000313" key="1">
    <source>
        <dbReference type="EMBL" id="TRO83671.1"/>
    </source>
</evidence>
<comment type="caution">
    <text evidence="1">The sequence shown here is derived from an EMBL/GenBank/DDBJ whole genome shotgun (WGS) entry which is preliminary data.</text>
</comment>
<keyword evidence="2" id="KW-1185">Reference proteome</keyword>
<name>A0A550JKC5_9BACT</name>
<gene>
    <name evidence="1" type="ORF">FL622_00365</name>
</gene>
<accession>A0A550JKC5</accession>
<dbReference type="InterPro" id="IPR008228">
    <property type="entry name" value="UCP006173"/>
</dbReference>
<dbReference type="Pfam" id="PF03692">
    <property type="entry name" value="CxxCxxCC"/>
    <property type="match status" value="1"/>
</dbReference>
<dbReference type="PANTHER" id="PTHR37421:SF1">
    <property type="entry name" value="UPF0260 PROTEIN YCGN"/>
    <property type="match status" value="1"/>
</dbReference>
<dbReference type="OrthoDB" id="9786855at2"/>
<reference evidence="1 2" key="1">
    <citation type="submission" date="2019-07" db="EMBL/GenBank/DDBJ databases">
        <title>Insights of Desulfuromonas acetexigens electromicrobiology.</title>
        <authorList>
            <person name="Katuri K."/>
            <person name="Sapireddy V."/>
            <person name="Shaw D.R."/>
            <person name="Saikaly P."/>
        </authorList>
    </citation>
    <scope>NUCLEOTIDE SEQUENCE [LARGE SCALE GENOMIC DNA]</scope>
    <source>
        <strain evidence="1 2">2873</strain>
    </source>
</reference>
<evidence type="ECO:0000313" key="2">
    <source>
        <dbReference type="Proteomes" id="UP000317155"/>
    </source>
</evidence>
<dbReference type="EMBL" id="VJVV01000001">
    <property type="protein sequence ID" value="TRO83671.1"/>
    <property type="molecule type" value="Genomic_DNA"/>
</dbReference>
<dbReference type="AlphaFoldDB" id="A0A550JKC5"/>
<dbReference type="RefSeq" id="WP_092052251.1">
    <property type="nucleotide sequence ID" value="NZ_FOJJ01000001.1"/>
</dbReference>
<organism evidence="1 2">
    <name type="scientific">Trichloromonas acetexigens</name>
    <dbReference type="NCBI Taxonomy" id="38815"/>
    <lineage>
        <taxon>Bacteria</taxon>
        <taxon>Pseudomonadati</taxon>
        <taxon>Thermodesulfobacteriota</taxon>
        <taxon>Desulfuromonadia</taxon>
        <taxon>Desulfuromonadales</taxon>
        <taxon>Trichloromonadaceae</taxon>
        <taxon>Trichloromonas</taxon>
    </lineage>
</organism>